<dbReference type="InParanoid" id="A0A7C8IPK2"/>
<accession>A0A7C8IPK2</accession>
<comment type="caution">
    <text evidence="3">The sequence shown here is derived from an EMBL/GenBank/DDBJ whole genome shotgun (WGS) entry which is preliminary data.</text>
</comment>
<organism evidence="3 4">
    <name type="scientific">Xylaria multiplex</name>
    <dbReference type="NCBI Taxonomy" id="323545"/>
    <lineage>
        <taxon>Eukaryota</taxon>
        <taxon>Fungi</taxon>
        <taxon>Dikarya</taxon>
        <taxon>Ascomycota</taxon>
        <taxon>Pezizomycotina</taxon>
        <taxon>Sordariomycetes</taxon>
        <taxon>Xylariomycetidae</taxon>
        <taxon>Xylariales</taxon>
        <taxon>Xylariaceae</taxon>
        <taxon>Xylaria</taxon>
    </lineage>
</organism>
<evidence type="ECO:0000256" key="1">
    <source>
        <dbReference type="ARBA" id="ARBA00004685"/>
    </source>
</evidence>
<dbReference type="InterPro" id="IPR021765">
    <property type="entry name" value="UstYa-like"/>
</dbReference>
<reference evidence="3 4" key="1">
    <citation type="submission" date="2019-12" db="EMBL/GenBank/DDBJ databases">
        <title>Draft genome sequence of the ascomycete Xylaria multiplex DSM 110363.</title>
        <authorList>
            <person name="Buettner E."/>
            <person name="Kellner H."/>
        </authorList>
    </citation>
    <scope>NUCLEOTIDE SEQUENCE [LARGE SCALE GENOMIC DNA]</scope>
    <source>
        <strain evidence="3 4">DSM 110363</strain>
    </source>
</reference>
<dbReference type="PANTHER" id="PTHR33365:SF4">
    <property type="entry name" value="CYCLOCHLOROTINE BIOSYNTHESIS PROTEIN O"/>
    <property type="match status" value="1"/>
</dbReference>
<gene>
    <name evidence="3" type="ORF">GQX73_g4573</name>
</gene>
<dbReference type="EMBL" id="WUBL01000042">
    <property type="protein sequence ID" value="KAF2969006.1"/>
    <property type="molecule type" value="Genomic_DNA"/>
</dbReference>
<comment type="similarity">
    <text evidence="2">Belongs to the ustYa family.</text>
</comment>
<dbReference type="GO" id="GO:0043386">
    <property type="term" value="P:mycotoxin biosynthetic process"/>
    <property type="evidence" value="ECO:0007669"/>
    <property type="project" value="InterPro"/>
</dbReference>
<keyword evidence="4" id="KW-1185">Reference proteome</keyword>
<evidence type="ECO:0000313" key="4">
    <source>
        <dbReference type="Proteomes" id="UP000481858"/>
    </source>
</evidence>
<sequence length="268" mass="30481">MRFNAELGEPSIFKGPPSKQLDDAWNKLVDQPMILVKNETLQVFDPTSKPTKSIDGHYYATVEVYHQLHCLDITRKFIWRDHYQHLDTFQDPPEMVWEHVDHCIDLLRQVLMCNGDIGLIFYTDEGDIHEPADVHIPTVDGTSTRGQWVSSYSNDEEAPKLPTVDRTSTRGQWVTKYQEPGPYGPMVDETSTRGKWVTKYKAPAPPLTSYGSQKLGVYGHWLPTGPGYLDADELEAGYHAHLMIMSDSSSWLQSGLVLIKRIFKTTDA</sequence>
<dbReference type="PANTHER" id="PTHR33365">
    <property type="entry name" value="YALI0B05434P"/>
    <property type="match status" value="1"/>
</dbReference>
<evidence type="ECO:0000256" key="2">
    <source>
        <dbReference type="ARBA" id="ARBA00035112"/>
    </source>
</evidence>
<dbReference type="OrthoDB" id="3687641at2759"/>
<comment type="pathway">
    <text evidence="1">Mycotoxin biosynthesis.</text>
</comment>
<dbReference type="AlphaFoldDB" id="A0A7C8IPK2"/>
<evidence type="ECO:0000313" key="3">
    <source>
        <dbReference type="EMBL" id="KAF2969006.1"/>
    </source>
</evidence>
<name>A0A7C8IPK2_9PEZI</name>
<dbReference type="Proteomes" id="UP000481858">
    <property type="component" value="Unassembled WGS sequence"/>
</dbReference>
<protein>
    <submittedName>
        <fullName evidence="3">Uncharacterized protein</fullName>
    </submittedName>
</protein>
<proteinExistence type="inferred from homology"/>
<dbReference type="Pfam" id="PF11807">
    <property type="entry name" value="UstYa"/>
    <property type="match status" value="1"/>
</dbReference>